<keyword evidence="3" id="KW-1185">Reference proteome</keyword>
<dbReference type="EMBL" id="RZNC01000005">
    <property type="protein sequence ID" value="RWZ59158.1"/>
    <property type="molecule type" value="Genomic_DNA"/>
</dbReference>
<comment type="caution">
    <text evidence="2">The sequence shown here is derived from an EMBL/GenBank/DDBJ whole genome shotgun (WGS) entry which is preliminary data.</text>
</comment>
<reference evidence="2 3" key="1">
    <citation type="submission" date="2018-12" db="EMBL/GenBank/DDBJ databases">
        <authorList>
            <person name="Li F."/>
        </authorList>
    </citation>
    <scope>NUCLEOTIDE SEQUENCE [LARGE SCALE GENOMIC DNA]</scope>
    <source>
        <strain evidence="2 3">8H24J-4-2</strain>
    </source>
</reference>
<proteinExistence type="predicted"/>
<protein>
    <submittedName>
        <fullName evidence="2">Uncharacterized protein</fullName>
    </submittedName>
</protein>
<dbReference type="Proteomes" id="UP000288603">
    <property type="component" value="Unassembled WGS sequence"/>
</dbReference>
<evidence type="ECO:0000313" key="2">
    <source>
        <dbReference type="EMBL" id="RWZ59158.1"/>
    </source>
</evidence>
<organism evidence="2 3">
    <name type="scientific">Labedella populi</name>
    <dbReference type="NCBI Taxonomy" id="2498850"/>
    <lineage>
        <taxon>Bacteria</taxon>
        <taxon>Bacillati</taxon>
        <taxon>Actinomycetota</taxon>
        <taxon>Actinomycetes</taxon>
        <taxon>Micrococcales</taxon>
        <taxon>Microbacteriaceae</taxon>
        <taxon>Labedella</taxon>
    </lineage>
</organism>
<accession>A0A444Q5L8</accession>
<sequence>MYECRLAYTGAPGPGGRDQPVAGSRARDFVTYVHSTCPGPLTWGTPLGVLMRQGPVSMFWWWPQQRRTPLSEDAVVDVGSAAVSPGDDVVDFAPSGGNPAAGDDAAAVSSDDRAALSRVEAALHGRQGQDPPVRTEGLELEPAGVDESFDRCDGNGCVESVDGSDTVRVG</sequence>
<evidence type="ECO:0000256" key="1">
    <source>
        <dbReference type="SAM" id="MobiDB-lite"/>
    </source>
</evidence>
<feature type="region of interest" description="Disordered" evidence="1">
    <location>
        <begin position="145"/>
        <end position="170"/>
    </location>
</feature>
<evidence type="ECO:0000313" key="3">
    <source>
        <dbReference type="Proteomes" id="UP000288603"/>
    </source>
</evidence>
<dbReference type="AlphaFoldDB" id="A0A444Q5L8"/>
<gene>
    <name evidence="2" type="ORF">ELQ92_12850</name>
</gene>
<feature type="non-terminal residue" evidence="2">
    <location>
        <position position="170"/>
    </location>
</feature>
<name>A0A444Q5L8_9MICO</name>